<dbReference type="RefSeq" id="WP_308455828.1">
    <property type="nucleotide sequence ID" value="NZ_JAJEQM010000002.1"/>
</dbReference>
<comment type="caution">
    <text evidence="2">The sequence shown here is derived from an EMBL/GenBank/DDBJ whole genome shotgun (WGS) entry which is preliminary data.</text>
</comment>
<proteinExistence type="predicted"/>
<protein>
    <submittedName>
        <fullName evidence="2">Uncharacterized protein</fullName>
    </submittedName>
</protein>
<evidence type="ECO:0000313" key="3">
    <source>
        <dbReference type="Proteomes" id="UP001198242"/>
    </source>
</evidence>
<evidence type="ECO:0000313" key="2">
    <source>
        <dbReference type="EMBL" id="MCC2209690.1"/>
    </source>
</evidence>
<feature type="coiled-coil region" evidence="1">
    <location>
        <begin position="39"/>
        <end position="73"/>
    </location>
</feature>
<evidence type="ECO:0000256" key="1">
    <source>
        <dbReference type="SAM" id="Coils"/>
    </source>
</evidence>
<dbReference type="AlphaFoldDB" id="A0AAE3DX42"/>
<name>A0AAE3DX42_9FIRM</name>
<dbReference type="Proteomes" id="UP001198242">
    <property type="component" value="Unassembled WGS sequence"/>
</dbReference>
<sequence>MALIKLTLSEMSNVKSQISSLAERTESNGTAVARIASNLDMEVKARQNIEEQLQKIKNDLNKQSQKLTAYSNVLNDVMNQFVSADSKKKTNIDAVSFEKNTTVVAAGMVGAMLKNTLNGWVSKEQLDKVNKNAGKNTTTKKTDVSNLKKFVNWSKNKAKKAAKSLKKKYGNVVQKGKNCVSNVGKKINKVKNWYVENKEKINAYGKAAWKIGKGVIKIAGAVAVLAGTAGGSAPLAIMDIITAGNDIINGASDIVYASNEQYDMVGKTNFLKDKLVENGGIIGEQLGNKELGEQFGDIVYKGVDLVTFLDGADKMLKSLGKANMIATGKVGSAFIFGKTSFDDIKDKSFMKIMYDAAKSIYKTGEKAYSLGKSLV</sequence>
<reference evidence="2 3" key="1">
    <citation type="submission" date="2021-10" db="EMBL/GenBank/DDBJ databases">
        <title>Anaerobic single-cell dispensing facilitates the cultivation of human gut bacteria.</title>
        <authorList>
            <person name="Afrizal A."/>
        </authorList>
    </citation>
    <scope>NUCLEOTIDE SEQUENCE [LARGE SCALE GENOMIC DNA]</scope>
    <source>
        <strain evidence="2 3">CLA-AA-H232</strain>
    </source>
</reference>
<keyword evidence="3" id="KW-1185">Reference proteome</keyword>
<organism evidence="2 3">
    <name type="scientific">Hominilimicola fabiformis</name>
    <dbReference type="NCBI Taxonomy" id="2885356"/>
    <lineage>
        <taxon>Bacteria</taxon>
        <taxon>Bacillati</taxon>
        <taxon>Bacillota</taxon>
        <taxon>Clostridia</taxon>
        <taxon>Eubacteriales</taxon>
        <taxon>Oscillospiraceae</taxon>
        <taxon>Hominilimicola</taxon>
    </lineage>
</organism>
<accession>A0AAE3DX42</accession>
<gene>
    <name evidence="2" type="ORF">LKE05_02635</name>
</gene>
<keyword evidence="1" id="KW-0175">Coiled coil</keyword>
<dbReference type="EMBL" id="JAJEQM010000002">
    <property type="protein sequence ID" value="MCC2209690.1"/>
    <property type="molecule type" value="Genomic_DNA"/>
</dbReference>